<evidence type="ECO:0000256" key="2">
    <source>
        <dbReference type="ARBA" id="ARBA00022840"/>
    </source>
</evidence>
<name>A0AAE8SWH3_9PEZI</name>
<keyword evidence="5" id="KW-1185">Reference proteome</keyword>
<organism evidence="4 5">
    <name type="scientific">Cephalotrichum gorgonifer</name>
    <dbReference type="NCBI Taxonomy" id="2041049"/>
    <lineage>
        <taxon>Eukaryota</taxon>
        <taxon>Fungi</taxon>
        <taxon>Dikarya</taxon>
        <taxon>Ascomycota</taxon>
        <taxon>Pezizomycotina</taxon>
        <taxon>Sordariomycetes</taxon>
        <taxon>Hypocreomycetidae</taxon>
        <taxon>Microascales</taxon>
        <taxon>Microascaceae</taxon>
        <taxon>Cephalotrichum</taxon>
    </lineage>
</organism>
<sequence>MPSPPDLSSHILSDDLALQIFTTTILPTEFPNATVPSTGHSPDTQPLAVLLLGQTGAGKTRTAPTLHAAIRSLRGSAPAHFIADTYKAFHPSYAALLVSHSQAIASAAASPDARRWLSMAADAAISRRVDVLLESACRHPSDFTDLAERFKVGGYRVEVVVLAVPEGLSRLGIMTRFYQNLPEAGFRGLPSRLTPKKVHDDSYAGLLASAQWLDQGKVDQILVVRRGNLVVFGSESVGGRLSGSVADAVRVERERPLSGDEVRHVEEDLRRLEGVEEAAAGFEEVKLLLEPLLKGSSGRAVDFPPLRPLLFPDPKDATSRPDNMLMLGVRS</sequence>
<protein>
    <recommendedName>
        <fullName evidence="3">Zeta toxin domain-containing protein</fullName>
    </recommendedName>
</protein>
<dbReference type="InterPro" id="IPR010488">
    <property type="entry name" value="Zeta_toxin_domain"/>
</dbReference>
<dbReference type="Gene3D" id="3.40.50.300">
    <property type="entry name" value="P-loop containing nucleotide triphosphate hydrolases"/>
    <property type="match status" value="1"/>
</dbReference>
<keyword evidence="2" id="KW-0067">ATP-binding</keyword>
<gene>
    <name evidence="4" type="ORF">DNG_05683</name>
</gene>
<dbReference type="Proteomes" id="UP001187682">
    <property type="component" value="Unassembled WGS sequence"/>
</dbReference>
<evidence type="ECO:0000313" key="4">
    <source>
        <dbReference type="EMBL" id="SPO03002.1"/>
    </source>
</evidence>
<dbReference type="SUPFAM" id="SSF52540">
    <property type="entry name" value="P-loop containing nucleoside triphosphate hydrolases"/>
    <property type="match status" value="1"/>
</dbReference>
<dbReference type="GO" id="GO:0005524">
    <property type="term" value="F:ATP binding"/>
    <property type="evidence" value="ECO:0007669"/>
    <property type="project" value="UniProtKB-KW"/>
</dbReference>
<dbReference type="InterPro" id="IPR027417">
    <property type="entry name" value="P-loop_NTPase"/>
</dbReference>
<accession>A0AAE8SWH3</accession>
<comment type="caution">
    <text evidence="4">The sequence shown here is derived from an EMBL/GenBank/DDBJ whole genome shotgun (WGS) entry which is preliminary data.</text>
</comment>
<evidence type="ECO:0000313" key="5">
    <source>
        <dbReference type="Proteomes" id="UP001187682"/>
    </source>
</evidence>
<evidence type="ECO:0000256" key="1">
    <source>
        <dbReference type="ARBA" id="ARBA00022741"/>
    </source>
</evidence>
<keyword evidence="1" id="KW-0547">Nucleotide-binding</keyword>
<dbReference type="Pfam" id="PF06414">
    <property type="entry name" value="Zeta_toxin"/>
    <property type="match status" value="1"/>
</dbReference>
<reference evidence="4" key="1">
    <citation type="submission" date="2018-03" db="EMBL/GenBank/DDBJ databases">
        <authorList>
            <person name="Guldener U."/>
        </authorList>
    </citation>
    <scope>NUCLEOTIDE SEQUENCE</scope>
</reference>
<evidence type="ECO:0000259" key="3">
    <source>
        <dbReference type="Pfam" id="PF06414"/>
    </source>
</evidence>
<dbReference type="EMBL" id="ONZQ02000007">
    <property type="protein sequence ID" value="SPO03002.1"/>
    <property type="molecule type" value="Genomic_DNA"/>
</dbReference>
<dbReference type="AlphaFoldDB" id="A0AAE8SWH3"/>
<proteinExistence type="predicted"/>
<feature type="domain" description="Zeta toxin" evidence="3">
    <location>
        <begin position="42"/>
        <end position="234"/>
    </location>
</feature>
<dbReference type="GO" id="GO:0016301">
    <property type="term" value="F:kinase activity"/>
    <property type="evidence" value="ECO:0007669"/>
    <property type="project" value="InterPro"/>
</dbReference>